<dbReference type="Gene3D" id="3.40.50.300">
    <property type="entry name" value="P-loop containing nucleotide triphosphate hydrolases"/>
    <property type="match status" value="1"/>
</dbReference>
<dbReference type="Pfam" id="PF13614">
    <property type="entry name" value="AAA_31"/>
    <property type="match status" value="1"/>
</dbReference>
<dbReference type="PANTHER" id="PTHR43384">
    <property type="entry name" value="SEPTUM SITE-DETERMINING PROTEIN MIND HOMOLOG, CHLOROPLASTIC-RELATED"/>
    <property type="match status" value="1"/>
</dbReference>
<feature type="region of interest" description="Disordered" evidence="3">
    <location>
        <begin position="282"/>
        <end position="311"/>
    </location>
</feature>
<feature type="compositionally biased region" description="Basic and acidic residues" evidence="3">
    <location>
        <begin position="282"/>
        <end position="307"/>
    </location>
</feature>
<organism evidence="5">
    <name type="scientific">uncultured Desulfobacterium sp</name>
    <dbReference type="NCBI Taxonomy" id="201089"/>
    <lineage>
        <taxon>Bacteria</taxon>
        <taxon>Pseudomonadati</taxon>
        <taxon>Thermodesulfobacteriota</taxon>
        <taxon>Desulfobacteria</taxon>
        <taxon>Desulfobacterales</taxon>
        <taxon>Desulfobacteriaceae</taxon>
        <taxon>Desulfobacterium</taxon>
        <taxon>environmental samples</taxon>
    </lineage>
</organism>
<evidence type="ECO:0000313" key="5">
    <source>
        <dbReference type="EMBL" id="CBX26817.1"/>
    </source>
</evidence>
<dbReference type="InterPro" id="IPR025669">
    <property type="entry name" value="AAA_dom"/>
</dbReference>
<accession>E1Y8C3</accession>
<dbReference type="SUPFAM" id="SSF52540">
    <property type="entry name" value="P-loop containing nucleoside triphosphate hydrolases"/>
    <property type="match status" value="1"/>
</dbReference>
<evidence type="ECO:0000259" key="4">
    <source>
        <dbReference type="Pfam" id="PF13614"/>
    </source>
</evidence>
<dbReference type="InterPro" id="IPR050625">
    <property type="entry name" value="ParA/MinD_ATPase"/>
</dbReference>
<keyword evidence="1" id="KW-0547">Nucleotide-binding</keyword>
<name>E1Y8C3_9BACT</name>
<dbReference type="CDD" id="cd02038">
    <property type="entry name" value="FlhG-like"/>
    <property type="match status" value="1"/>
</dbReference>
<feature type="domain" description="AAA" evidence="4">
    <location>
        <begin position="3"/>
        <end position="157"/>
    </location>
</feature>
<dbReference type="GO" id="GO:0005524">
    <property type="term" value="F:ATP binding"/>
    <property type="evidence" value="ECO:0007669"/>
    <property type="project" value="UniProtKB-KW"/>
</dbReference>
<evidence type="ECO:0000256" key="3">
    <source>
        <dbReference type="SAM" id="MobiDB-lite"/>
    </source>
</evidence>
<dbReference type="GO" id="GO:0009898">
    <property type="term" value="C:cytoplasmic side of plasma membrane"/>
    <property type="evidence" value="ECO:0007669"/>
    <property type="project" value="TreeGrafter"/>
</dbReference>
<proteinExistence type="predicted"/>
<reference evidence="5" key="1">
    <citation type="journal article" date="2011" name="Environ. Microbiol.">
        <title>Genomic insights into the metabolic potential of the polycyclic aromatic hydrocarbon degrading sulfate-reducing Deltaproteobacterium N47.</title>
        <authorList>
            <person name="Bergmann F."/>
            <person name="Selesi D."/>
            <person name="Weinmaier T."/>
            <person name="Tischler P."/>
            <person name="Rattei T."/>
            <person name="Meckenstock R.U."/>
        </authorList>
    </citation>
    <scope>NUCLEOTIDE SEQUENCE</scope>
</reference>
<gene>
    <name evidence="5" type="ORF">N47_A08460</name>
</gene>
<dbReference type="InterPro" id="IPR027417">
    <property type="entry name" value="P-loop_NTPase"/>
</dbReference>
<dbReference type="GO" id="GO:0005829">
    <property type="term" value="C:cytosol"/>
    <property type="evidence" value="ECO:0007669"/>
    <property type="project" value="TreeGrafter"/>
</dbReference>
<keyword evidence="2" id="KW-0067">ATP-binding</keyword>
<dbReference type="AlphaFoldDB" id="E1Y8C3"/>
<protein>
    <recommendedName>
        <fullName evidence="4">AAA domain-containing protein</fullName>
    </recommendedName>
</protein>
<sequence length="380" mass="42064">MSRIITVTSGKGGVGKTNISVNLALYLADEGYRTCLFDADMGLANIDILLGIYPELSLEDVILEKKKISEIIIKNYMGIDIIPGSSGIQRMADPRSEEIYLLVNALSELDNYDFLIIDTSAGISKNVVSFCMASPEIIVVVTTEPTSLTDAYSLLKILSLNGFKGSVMVAVNQCRNMEISGLVFSKFKATVEKYLPLKIQPIGSILIDAHVADAVRKQKPFISLYPNSNAAKGIKNIGRYLMKKDPAEFAGYGLKTFWSKCFKFFTDPLQLTVSKTVNKKQVPDKGIKGKNHTSELKSDKEKEDSHGTEALILPPKEPVVSKEETKKEADLQDIFLILEKFNQGISSISSELSAIRSIMEKGYMNPEHDHKRGQSYTDRS</sequence>
<evidence type="ECO:0000256" key="1">
    <source>
        <dbReference type="ARBA" id="ARBA00022741"/>
    </source>
</evidence>
<dbReference type="PANTHER" id="PTHR43384:SF4">
    <property type="entry name" value="CELLULOSE BIOSYNTHESIS PROTEIN BCSQ-RELATED"/>
    <property type="match status" value="1"/>
</dbReference>
<dbReference type="EMBL" id="FR695864">
    <property type="protein sequence ID" value="CBX26817.1"/>
    <property type="molecule type" value="Genomic_DNA"/>
</dbReference>
<dbReference type="InterPro" id="IPR033875">
    <property type="entry name" value="FlhG"/>
</dbReference>
<dbReference type="GO" id="GO:0051782">
    <property type="term" value="P:negative regulation of cell division"/>
    <property type="evidence" value="ECO:0007669"/>
    <property type="project" value="TreeGrafter"/>
</dbReference>
<dbReference type="GO" id="GO:0016887">
    <property type="term" value="F:ATP hydrolysis activity"/>
    <property type="evidence" value="ECO:0007669"/>
    <property type="project" value="TreeGrafter"/>
</dbReference>
<evidence type="ECO:0000256" key="2">
    <source>
        <dbReference type="ARBA" id="ARBA00022840"/>
    </source>
</evidence>